<dbReference type="SUPFAM" id="SSF53732">
    <property type="entry name" value="Aconitase iron-sulfur domain"/>
    <property type="match status" value="1"/>
</dbReference>
<dbReference type="GO" id="GO:0005829">
    <property type="term" value="C:cytosol"/>
    <property type="evidence" value="ECO:0007669"/>
    <property type="project" value="TreeGrafter"/>
</dbReference>
<dbReference type="GO" id="GO:0006099">
    <property type="term" value="P:tricarboxylic acid cycle"/>
    <property type="evidence" value="ECO:0007669"/>
    <property type="project" value="UniProtKB-KW"/>
</dbReference>
<dbReference type="InterPro" id="IPR015928">
    <property type="entry name" value="Aconitase/3IPM_dehydase_swvl"/>
</dbReference>
<evidence type="ECO:0000256" key="4">
    <source>
        <dbReference type="ARBA" id="ARBA00007185"/>
    </source>
</evidence>
<dbReference type="PRINTS" id="PR00415">
    <property type="entry name" value="ACONITASE"/>
</dbReference>
<evidence type="ECO:0000256" key="9">
    <source>
        <dbReference type="ARBA" id="ARBA00023004"/>
    </source>
</evidence>
<dbReference type="InterPro" id="IPR000573">
    <property type="entry name" value="AconitaseA/IPMdHydase_ssu_swvl"/>
</dbReference>
<keyword evidence="11" id="KW-0496">Mitochondrion</keyword>
<dbReference type="InterPro" id="IPR050926">
    <property type="entry name" value="Aconitase/IPM_isomerase"/>
</dbReference>
<comment type="pathway">
    <text evidence="3">Carbohydrate metabolism; tricarboxylic acid cycle; isocitrate from oxaloacetate: step 2/2.</text>
</comment>
<dbReference type="InterPro" id="IPR006248">
    <property type="entry name" value="Aconitase_mito-like"/>
</dbReference>
<keyword evidence="7" id="KW-0479">Metal-binding</keyword>
<organism evidence="17">
    <name type="scientific">freshwater metagenome</name>
    <dbReference type="NCBI Taxonomy" id="449393"/>
    <lineage>
        <taxon>unclassified sequences</taxon>
        <taxon>metagenomes</taxon>
        <taxon>ecological metagenomes</taxon>
    </lineage>
</organism>
<evidence type="ECO:0000256" key="3">
    <source>
        <dbReference type="ARBA" id="ARBA00004717"/>
    </source>
</evidence>
<feature type="domain" description="Aconitase A/isopropylmalate dehydratase small subunit swivel" evidence="16">
    <location>
        <begin position="556"/>
        <end position="684"/>
    </location>
</feature>
<keyword evidence="10" id="KW-0411">Iron-sulfur</keyword>
<dbReference type="InterPro" id="IPR001030">
    <property type="entry name" value="Acoase/IPM_deHydtase_lsu_aba"/>
</dbReference>
<evidence type="ECO:0000256" key="6">
    <source>
        <dbReference type="ARBA" id="ARBA00022532"/>
    </source>
</evidence>
<comment type="catalytic activity">
    <reaction evidence="13">
        <text>citrate = D-threo-isocitrate</text>
        <dbReference type="Rhea" id="RHEA:10336"/>
        <dbReference type="ChEBI" id="CHEBI:15562"/>
        <dbReference type="ChEBI" id="CHEBI:16947"/>
        <dbReference type="EC" id="4.2.1.3"/>
    </reaction>
</comment>
<evidence type="ECO:0000256" key="13">
    <source>
        <dbReference type="ARBA" id="ARBA00023501"/>
    </source>
</evidence>
<evidence type="ECO:0000256" key="8">
    <source>
        <dbReference type="ARBA" id="ARBA00022946"/>
    </source>
</evidence>
<dbReference type="AlphaFoldDB" id="A0A6J7TTJ5"/>
<proteinExistence type="inferred from homology"/>
<evidence type="ECO:0000256" key="5">
    <source>
        <dbReference type="ARBA" id="ARBA00012926"/>
    </source>
</evidence>
<dbReference type="NCBIfam" id="NF005558">
    <property type="entry name" value="PRK07229.1"/>
    <property type="match status" value="1"/>
</dbReference>
<evidence type="ECO:0000256" key="7">
    <source>
        <dbReference type="ARBA" id="ARBA00022723"/>
    </source>
</evidence>
<evidence type="ECO:0000259" key="15">
    <source>
        <dbReference type="Pfam" id="PF00330"/>
    </source>
</evidence>
<evidence type="ECO:0000256" key="10">
    <source>
        <dbReference type="ARBA" id="ARBA00023014"/>
    </source>
</evidence>
<name>A0A6J7TTJ5_9ZZZZ</name>
<dbReference type="FunFam" id="3.40.1060.10:FF:000001">
    <property type="entry name" value="Aconitate hydratase, mitochondrial"/>
    <property type="match status" value="1"/>
</dbReference>
<sequence length="755" mass="79823">MTVSAGTPISLVNAVYATLPANAALGRERLGRPLTLAEKILINHLVDPTTQEMERGRSYADFNPDRVAMQDATAQMALLQFMTAGLPQTLVPSTVHCDHLILAKTGAKLDLRDANDVNREVYDFLRSVSAKYGVGFWGPGSGIIHQVVLEHYAFPGGMMIGTDSHTPNAGGLGMVAIGVGGADAVDVMTGFPFNVRWPKVIGIKLTGTLSGWSSPKDVILEVARQLTVEGGTGAIVEYFGDGADSISATGKATICNMGAEIGATCSVFGYDANMSAYLSATGRADIAAAADKVASDLRPDAGAQYDQVVEINLDSLTPLINGPHSPDRAHKIGANGVGKAARENDWPIEVSATLIGSCTNSSYEDITRAASIARQAAAKGLKAKVELLISPGSEQIRATIERDGLLADLEAIGATVLANACGPCIGQWERAADKTAKPNSIVNSFNRNFPKRADGSANTLSFVTSPDTVMAIALSGRLDFDPSVDTITAPDGSQVKLDAPRGDILPANGYNEGEDTFTAPPADGSGVTVAVSPTSDRLQLLQPFGAWNGKDYIGLPVLMKAQGKCTTDHISAAGKWLTYRGHLENISGNLFIGAVNAFGGAVGEGLDTIDGSRRSYPDIAKHYGESGVQWCAIGDQNYGEGSSREHAAMEPRFRGGVVIFARSFARIHETNLKKQGLVPLTFADPKTYDLIEETDRINVHNLPPVPDQPVKCSITKADGSTVEFEAKHTFSPEQVEWFKAGSALNIVRAKVAAQK</sequence>
<dbReference type="GO" id="GO:0005739">
    <property type="term" value="C:mitochondrion"/>
    <property type="evidence" value="ECO:0007669"/>
    <property type="project" value="UniProtKB-SubCell"/>
</dbReference>
<dbReference type="SUPFAM" id="SSF52016">
    <property type="entry name" value="LeuD/IlvD-like"/>
    <property type="match status" value="1"/>
</dbReference>
<keyword evidence="9" id="KW-0408">Iron</keyword>
<dbReference type="Gene3D" id="3.40.1060.10">
    <property type="entry name" value="Aconitase, Domain 2"/>
    <property type="match status" value="1"/>
</dbReference>
<comment type="cofactor">
    <cofactor evidence="1">
        <name>[4Fe-4S] cluster</name>
        <dbReference type="ChEBI" id="CHEBI:49883"/>
    </cofactor>
</comment>
<dbReference type="InterPro" id="IPR036008">
    <property type="entry name" value="Aconitase_4Fe-4S_dom"/>
</dbReference>
<evidence type="ECO:0000256" key="14">
    <source>
        <dbReference type="ARBA" id="ARBA00029682"/>
    </source>
</evidence>
<dbReference type="PROSITE" id="PS01244">
    <property type="entry name" value="ACONITASE_2"/>
    <property type="match status" value="1"/>
</dbReference>
<gene>
    <name evidence="17" type="ORF">UFOPK4293_01626</name>
</gene>
<dbReference type="GO" id="GO:0051539">
    <property type="term" value="F:4 iron, 4 sulfur cluster binding"/>
    <property type="evidence" value="ECO:0007669"/>
    <property type="project" value="InterPro"/>
</dbReference>
<accession>A0A6J7TTJ5</accession>
<keyword evidence="8" id="KW-0809">Transit peptide</keyword>
<evidence type="ECO:0000259" key="16">
    <source>
        <dbReference type="Pfam" id="PF00694"/>
    </source>
</evidence>
<dbReference type="FunFam" id="3.20.19.10:FF:000002">
    <property type="entry name" value="Aconitate hydratase, mitochondrial"/>
    <property type="match status" value="1"/>
</dbReference>
<evidence type="ECO:0000256" key="1">
    <source>
        <dbReference type="ARBA" id="ARBA00001966"/>
    </source>
</evidence>
<dbReference type="Gene3D" id="3.20.19.10">
    <property type="entry name" value="Aconitase, domain 4"/>
    <property type="match status" value="1"/>
</dbReference>
<evidence type="ECO:0000256" key="12">
    <source>
        <dbReference type="ARBA" id="ARBA00023239"/>
    </source>
</evidence>
<dbReference type="InterPro" id="IPR015932">
    <property type="entry name" value="Aconitase_dom2"/>
</dbReference>
<dbReference type="FunFam" id="3.30.499.10:FF:000004">
    <property type="entry name" value="Aconitate hydratase, mitochondrial"/>
    <property type="match status" value="1"/>
</dbReference>
<comment type="similarity">
    <text evidence="4">Belongs to the aconitase/IPM isomerase family.</text>
</comment>
<evidence type="ECO:0000256" key="11">
    <source>
        <dbReference type="ARBA" id="ARBA00023128"/>
    </source>
</evidence>
<dbReference type="Pfam" id="PF00330">
    <property type="entry name" value="Aconitase"/>
    <property type="match status" value="1"/>
</dbReference>
<dbReference type="Gene3D" id="3.30.499.10">
    <property type="entry name" value="Aconitase, domain 3"/>
    <property type="match status" value="2"/>
</dbReference>
<keyword evidence="6" id="KW-0816">Tricarboxylic acid cycle</keyword>
<dbReference type="InterPro" id="IPR018136">
    <property type="entry name" value="Aconitase_4Fe-4S_BS"/>
</dbReference>
<dbReference type="EMBL" id="CAFBQH010000152">
    <property type="protein sequence ID" value="CAB5057259.1"/>
    <property type="molecule type" value="Genomic_DNA"/>
</dbReference>
<evidence type="ECO:0000256" key="2">
    <source>
        <dbReference type="ARBA" id="ARBA00004173"/>
    </source>
</evidence>
<dbReference type="InterPro" id="IPR015931">
    <property type="entry name" value="Acnase/IPM_dHydase_lsu_aba_1/3"/>
</dbReference>
<dbReference type="PANTHER" id="PTHR43160:SF3">
    <property type="entry name" value="ACONITATE HYDRATASE, MITOCHONDRIAL"/>
    <property type="match status" value="1"/>
</dbReference>
<dbReference type="Pfam" id="PF00694">
    <property type="entry name" value="Aconitase_C"/>
    <property type="match status" value="1"/>
</dbReference>
<reference evidence="17" key="1">
    <citation type="submission" date="2020-05" db="EMBL/GenBank/DDBJ databases">
        <authorList>
            <person name="Chiriac C."/>
            <person name="Salcher M."/>
            <person name="Ghai R."/>
            <person name="Kavagutti S V."/>
        </authorList>
    </citation>
    <scope>NUCLEOTIDE SEQUENCE</scope>
</reference>
<dbReference type="GO" id="GO:0003994">
    <property type="term" value="F:aconitate hydratase activity"/>
    <property type="evidence" value="ECO:0007669"/>
    <property type="project" value="UniProtKB-EC"/>
</dbReference>
<dbReference type="NCBIfam" id="TIGR01340">
    <property type="entry name" value="aconitase_mito"/>
    <property type="match status" value="1"/>
</dbReference>
<protein>
    <recommendedName>
        <fullName evidence="5">aconitate hydratase</fullName>
        <ecNumber evidence="5">4.2.1.3</ecNumber>
    </recommendedName>
    <alternativeName>
        <fullName evidence="14">Citrate hydro-lyase</fullName>
    </alternativeName>
</protein>
<comment type="subcellular location">
    <subcellularLocation>
        <location evidence="2">Mitochondrion</location>
    </subcellularLocation>
</comment>
<evidence type="ECO:0000313" key="17">
    <source>
        <dbReference type="EMBL" id="CAB5057259.1"/>
    </source>
</evidence>
<dbReference type="EC" id="4.2.1.3" evidence="5"/>
<dbReference type="GO" id="GO:0046872">
    <property type="term" value="F:metal ion binding"/>
    <property type="evidence" value="ECO:0007669"/>
    <property type="project" value="UniProtKB-KW"/>
</dbReference>
<dbReference type="PANTHER" id="PTHR43160">
    <property type="entry name" value="ACONITATE HYDRATASE B"/>
    <property type="match status" value="1"/>
</dbReference>
<keyword evidence="12" id="KW-0456">Lyase</keyword>
<feature type="domain" description="Aconitase/3-isopropylmalate dehydratase large subunit alpha/beta/alpha" evidence="15">
    <location>
        <begin position="38"/>
        <end position="476"/>
    </location>
</feature>